<evidence type="ECO:0000313" key="1">
    <source>
        <dbReference type="EnsemblMetazoa" id="ACUA001890-PA"/>
    </source>
</evidence>
<protein>
    <submittedName>
        <fullName evidence="1">Uncharacterized protein</fullName>
    </submittedName>
</protein>
<reference evidence="1" key="2">
    <citation type="submission" date="2020-05" db="UniProtKB">
        <authorList>
            <consortium name="EnsemblMetazoa"/>
        </authorList>
    </citation>
    <scope>IDENTIFICATION</scope>
    <source>
        <strain evidence="1">A-37</strain>
    </source>
</reference>
<organism evidence="1 2">
    <name type="scientific">Anopheles culicifacies</name>
    <dbReference type="NCBI Taxonomy" id="139723"/>
    <lineage>
        <taxon>Eukaryota</taxon>
        <taxon>Metazoa</taxon>
        <taxon>Ecdysozoa</taxon>
        <taxon>Arthropoda</taxon>
        <taxon>Hexapoda</taxon>
        <taxon>Insecta</taxon>
        <taxon>Pterygota</taxon>
        <taxon>Neoptera</taxon>
        <taxon>Endopterygota</taxon>
        <taxon>Diptera</taxon>
        <taxon>Nematocera</taxon>
        <taxon>Culicoidea</taxon>
        <taxon>Culicidae</taxon>
        <taxon>Anophelinae</taxon>
        <taxon>Anopheles</taxon>
        <taxon>culicifacies species complex</taxon>
    </lineage>
</organism>
<accession>A0A182LTY1</accession>
<dbReference type="VEuPathDB" id="VectorBase:ACUA001890"/>
<dbReference type="AlphaFoldDB" id="A0A182LTY1"/>
<dbReference type="EnsemblMetazoa" id="ACUA001890-RA">
    <property type="protein sequence ID" value="ACUA001890-PA"/>
    <property type="gene ID" value="ACUA001890"/>
</dbReference>
<reference evidence="2" key="1">
    <citation type="submission" date="2013-09" db="EMBL/GenBank/DDBJ databases">
        <title>The Genome Sequence of Anopheles culicifacies species A.</title>
        <authorList>
            <consortium name="The Broad Institute Genomics Platform"/>
            <person name="Neafsey D.E."/>
            <person name="Besansky N."/>
            <person name="Howell P."/>
            <person name="Walton C."/>
            <person name="Young S.K."/>
            <person name="Zeng Q."/>
            <person name="Gargeya S."/>
            <person name="Fitzgerald M."/>
            <person name="Haas B."/>
            <person name="Abouelleil A."/>
            <person name="Allen A.W."/>
            <person name="Alvarado L."/>
            <person name="Arachchi H.M."/>
            <person name="Berlin A.M."/>
            <person name="Chapman S.B."/>
            <person name="Gainer-Dewar J."/>
            <person name="Goldberg J."/>
            <person name="Griggs A."/>
            <person name="Gujja S."/>
            <person name="Hansen M."/>
            <person name="Howarth C."/>
            <person name="Imamovic A."/>
            <person name="Ireland A."/>
            <person name="Larimer J."/>
            <person name="McCowan C."/>
            <person name="Murphy C."/>
            <person name="Pearson M."/>
            <person name="Poon T.W."/>
            <person name="Priest M."/>
            <person name="Roberts A."/>
            <person name="Saif S."/>
            <person name="Shea T."/>
            <person name="Sisk P."/>
            <person name="Sykes S."/>
            <person name="Wortman J."/>
            <person name="Nusbaum C."/>
            <person name="Birren B."/>
        </authorList>
    </citation>
    <scope>NUCLEOTIDE SEQUENCE [LARGE SCALE GENOMIC DNA]</scope>
    <source>
        <strain evidence="2">A-37</strain>
    </source>
</reference>
<sequence length="404" mass="44083">MPTQTVQYLLIGLGRSSFTTAHENIACAHVLPYRTRTLPYEALMVMVYEGSLANSLSPKYFGAEVLRAMVDVYNHTADGKALLAFPPPLPVNCSVTSFSLEPFSNSANSSGEAAKPFGVSGVFSSVKLRSDGVRLFCDNRTSSKLRFCCFSLALEPLRCLLGFSCTSEPPRLNDLSIRWLSRENFLLSSFPPLTIDFSDLSESVLRCSMLQRYRFDGLAECELEESDSFDGLEAVRTCVGTGRFALVFRGFDPAFAAWRSFVSSIDWLPAPRFLGALALIPFRRDLRDSRRRFSSTSFDSRQFCGSPISSLLLWRFRTSTTSTSLPSPNTTDTLCVAAPPSTIVVYSLLSGSVQIIETGGVQIIIPSSDSLLPSFVSPVPSSDNSMLSCGSMISGGFSTVIFSG</sequence>
<evidence type="ECO:0000313" key="2">
    <source>
        <dbReference type="Proteomes" id="UP000075883"/>
    </source>
</evidence>
<proteinExistence type="predicted"/>
<keyword evidence="2" id="KW-1185">Reference proteome</keyword>
<dbReference type="Proteomes" id="UP000075883">
    <property type="component" value="Unassembled WGS sequence"/>
</dbReference>
<name>A0A182LTY1_9DIPT</name>
<dbReference type="EMBL" id="AXCM01000081">
    <property type="status" value="NOT_ANNOTATED_CDS"/>
    <property type="molecule type" value="Genomic_DNA"/>
</dbReference>